<dbReference type="PANTHER" id="PTHR45749">
    <property type="match status" value="1"/>
</dbReference>
<evidence type="ECO:0000313" key="3">
    <source>
        <dbReference type="Proteomes" id="UP001497623"/>
    </source>
</evidence>
<protein>
    <submittedName>
        <fullName evidence="2">Uncharacterized protein</fullName>
    </submittedName>
</protein>
<proteinExistence type="predicted"/>
<comment type="caution">
    <text evidence="2">The sequence shown here is derived from an EMBL/GenBank/DDBJ whole genome shotgun (WGS) entry which is preliminary data.</text>
</comment>
<dbReference type="EMBL" id="CAXKWB010043910">
    <property type="protein sequence ID" value="CAL4160085.1"/>
    <property type="molecule type" value="Genomic_DNA"/>
</dbReference>
<evidence type="ECO:0000256" key="1">
    <source>
        <dbReference type="SAM" id="MobiDB-lite"/>
    </source>
</evidence>
<organism evidence="2 3">
    <name type="scientific">Meganyctiphanes norvegica</name>
    <name type="common">Northern krill</name>
    <name type="synonym">Thysanopoda norvegica</name>
    <dbReference type="NCBI Taxonomy" id="48144"/>
    <lineage>
        <taxon>Eukaryota</taxon>
        <taxon>Metazoa</taxon>
        <taxon>Ecdysozoa</taxon>
        <taxon>Arthropoda</taxon>
        <taxon>Crustacea</taxon>
        <taxon>Multicrustacea</taxon>
        <taxon>Malacostraca</taxon>
        <taxon>Eumalacostraca</taxon>
        <taxon>Eucarida</taxon>
        <taxon>Euphausiacea</taxon>
        <taxon>Euphausiidae</taxon>
        <taxon>Meganyctiphanes</taxon>
    </lineage>
</organism>
<gene>
    <name evidence="2" type="ORF">MNOR_LOCUS32381</name>
</gene>
<dbReference type="AlphaFoldDB" id="A0AAV2S694"/>
<keyword evidence="3" id="KW-1185">Reference proteome</keyword>
<name>A0AAV2S694_MEGNR</name>
<reference evidence="2 3" key="1">
    <citation type="submission" date="2024-05" db="EMBL/GenBank/DDBJ databases">
        <authorList>
            <person name="Wallberg A."/>
        </authorList>
    </citation>
    <scope>NUCLEOTIDE SEQUENCE [LARGE SCALE GENOMIC DNA]</scope>
</reference>
<feature type="region of interest" description="Disordered" evidence="1">
    <location>
        <begin position="54"/>
        <end position="84"/>
    </location>
</feature>
<feature type="region of interest" description="Disordered" evidence="1">
    <location>
        <begin position="1"/>
        <end position="23"/>
    </location>
</feature>
<evidence type="ECO:0000313" key="2">
    <source>
        <dbReference type="EMBL" id="CAL4160085.1"/>
    </source>
</evidence>
<accession>A0AAV2S694</accession>
<sequence>MYPYKSGAQKKKEKKEREEKEKIGQQTLFQLGLTLASKELKELEQVESVKILTSKQDSDDLNIPAEDSKDEVDAEENERQKQNDTFVDLISKQEVVGVDNFEQDDDAGADLVNENIKHLETGSQMHWDINVKDKVRNDVGLDIGCITTKNISQKEIERYVTIGHIPLPQRFPKDAFKRKFPESILKSQIPNGEIHARDWLVWSQKKQALYCFPCRLFWYKIVKNSNSDPDSYLVSTLVSAEGWGVNVRWQKLYLRIPSHERGNPHKKCYLAWRELERRLVSGTGVNVILESSIKSEALKWYNILMRIIDVVLFLGERGLAFQGVSNKIGDSNNGNFLGL</sequence>
<feature type="non-terminal residue" evidence="2">
    <location>
        <position position="339"/>
    </location>
</feature>
<dbReference type="PANTHER" id="PTHR45749:SF28">
    <property type="entry name" value="ZINC FINGER MYM-TYPE PROTEIN 1-LIKE-RELATED"/>
    <property type="match status" value="1"/>
</dbReference>
<dbReference type="Proteomes" id="UP001497623">
    <property type="component" value="Unassembled WGS sequence"/>
</dbReference>